<organism evidence="2 3">
    <name type="scientific">Duganella phyllosphaerae</name>
    <dbReference type="NCBI Taxonomy" id="762836"/>
    <lineage>
        <taxon>Bacteria</taxon>
        <taxon>Pseudomonadati</taxon>
        <taxon>Pseudomonadota</taxon>
        <taxon>Betaproteobacteria</taxon>
        <taxon>Burkholderiales</taxon>
        <taxon>Oxalobacteraceae</taxon>
        <taxon>Telluria group</taxon>
        <taxon>Duganella</taxon>
    </lineage>
</organism>
<dbReference type="EMBL" id="LROM01000062">
    <property type="protein sequence ID" value="OFA07237.1"/>
    <property type="molecule type" value="Genomic_DNA"/>
</dbReference>
<dbReference type="RefSeq" id="WP_070247070.1">
    <property type="nucleotide sequence ID" value="NZ_LROM01000062.1"/>
</dbReference>
<evidence type="ECO:0000313" key="3">
    <source>
        <dbReference type="Proteomes" id="UP000175989"/>
    </source>
</evidence>
<evidence type="ECO:0000313" key="2">
    <source>
        <dbReference type="EMBL" id="OFA07237.1"/>
    </source>
</evidence>
<dbReference type="Proteomes" id="UP000175989">
    <property type="component" value="Unassembled WGS sequence"/>
</dbReference>
<reference evidence="3" key="1">
    <citation type="journal article" date="2016" name="Front. Microbiol.">
        <title>Molecular Keys to the Janthinobacterium and Duganella spp. Interaction with the Plant Pathogen Fusarium graminearum.</title>
        <authorList>
            <person name="Haack F.S."/>
            <person name="Poehlein A."/>
            <person name="Kroger C."/>
            <person name="Voigt C.A."/>
            <person name="Piepenbring M."/>
            <person name="Bode H.B."/>
            <person name="Daniel R."/>
            <person name="Schafer W."/>
            <person name="Streit W.R."/>
        </authorList>
    </citation>
    <scope>NUCLEOTIDE SEQUENCE [LARGE SCALE GENOMIC DNA]</scope>
    <source>
        <strain evidence="3">T54</strain>
    </source>
</reference>
<comment type="caution">
    <text evidence="2">The sequence shown here is derived from an EMBL/GenBank/DDBJ whole genome shotgun (WGS) entry which is preliminary data.</text>
</comment>
<feature type="chain" id="PRO_5009208389" evidence="1">
    <location>
        <begin position="22"/>
        <end position="180"/>
    </location>
</feature>
<evidence type="ECO:0000256" key="1">
    <source>
        <dbReference type="SAM" id="SignalP"/>
    </source>
</evidence>
<proteinExistence type="predicted"/>
<dbReference type="AlphaFoldDB" id="A0A1E7X4H6"/>
<accession>A0A1E7X4H6</accession>
<gene>
    <name evidence="2" type="ORF">DUPY_13450</name>
</gene>
<dbReference type="OrthoDB" id="8779032at2"/>
<keyword evidence="1" id="KW-0732">Signal</keyword>
<protein>
    <submittedName>
        <fullName evidence="2">Uncharacterized protein</fullName>
    </submittedName>
</protein>
<keyword evidence="3" id="KW-1185">Reference proteome</keyword>
<name>A0A1E7X4H6_9BURK</name>
<feature type="signal peptide" evidence="1">
    <location>
        <begin position="1"/>
        <end position="21"/>
    </location>
</feature>
<sequence length="180" mass="19436">MKQFCILILLSAAALEVPAKAPSKAAVVSCLSAQSLSTSIKWNPLPTEEITSEDDYVGGFNAVYYIKWGSAPIGYAERGPVKAVFYSKQLFPIAGALPLTGFDTRPTELDPFAAEWATLAEQNGTYLCISFPYGDLGQSGSFQKNRSAYLLELGNKKGTHVLYSATGNLDALRTNQGQKK</sequence>